<organism evidence="5 6">
    <name type="scientific">Fulvivirga sedimenti</name>
    <dbReference type="NCBI Taxonomy" id="2879465"/>
    <lineage>
        <taxon>Bacteria</taxon>
        <taxon>Pseudomonadati</taxon>
        <taxon>Bacteroidota</taxon>
        <taxon>Cytophagia</taxon>
        <taxon>Cytophagales</taxon>
        <taxon>Fulvivirgaceae</taxon>
        <taxon>Fulvivirga</taxon>
    </lineage>
</organism>
<feature type="repeat" description="TPR" evidence="3">
    <location>
        <begin position="348"/>
        <end position="381"/>
    </location>
</feature>
<evidence type="ECO:0000313" key="6">
    <source>
        <dbReference type="Proteomes" id="UP001139409"/>
    </source>
</evidence>
<dbReference type="InterPro" id="IPR029058">
    <property type="entry name" value="AB_hydrolase_fold"/>
</dbReference>
<dbReference type="EMBL" id="JAIXNE010000001">
    <property type="protein sequence ID" value="MCA6073724.1"/>
    <property type="molecule type" value="Genomic_DNA"/>
</dbReference>
<feature type="chain" id="PRO_5040936297" description="Alpha/beta hydrolase" evidence="4">
    <location>
        <begin position="20"/>
        <end position="399"/>
    </location>
</feature>
<dbReference type="InterPro" id="IPR052558">
    <property type="entry name" value="Siderophore_Hydrolase_D"/>
</dbReference>
<dbReference type="RefSeq" id="WP_225696835.1">
    <property type="nucleotide sequence ID" value="NZ_JAIXNE010000001.1"/>
</dbReference>
<keyword evidence="4" id="KW-0732">Signal</keyword>
<evidence type="ECO:0000256" key="4">
    <source>
        <dbReference type="SAM" id="SignalP"/>
    </source>
</evidence>
<dbReference type="GO" id="GO:0016788">
    <property type="term" value="F:hydrolase activity, acting on ester bonds"/>
    <property type="evidence" value="ECO:0007669"/>
    <property type="project" value="TreeGrafter"/>
</dbReference>
<dbReference type="SMART" id="SM00028">
    <property type="entry name" value="TPR"/>
    <property type="match status" value="2"/>
</dbReference>
<dbReference type="Gene3D" id="1.25.40.10">
    <property type="entry name" value="Tetratricopeptide repeat domain"/>
    <property type="match status" value="1"/>
</dbReference>
<evidence type="ECO:0000313" key="5">
    <source>
        <dbReference type="EMBL" id="MCA6073724.1"/>
    </source>
</evidence>
<evidence type="ECO:0000256" key="3">
    <source>
        <dbReference type="PROSITE-ProRule" id="PRU00339"/>
    </source>
</evidence>
<reference evidence="5" key="1">
    <citation type="submission" date="2021-09" db="EMBL/GenBank/DDBJ databases">
        <title>Fulvivirga sp. isolated from coastal sediment.</title>
        <authorList>
            <person name="Yu H."/>
        </authorList>
    </citation>
    <scope>NUCLEOTIDE SEQUENCE</scope>
    <source>
        <strain evidence="5">1062</strain>
    </source>
</reference>
<dbReference type="Gene3D" id="3.40.50.1820">
    <property type="entry name" value="alpha/beta hydrolase"/>
    <property type="match status" value="1"/>
</dbReference>
<keyword evidence="2" id="KW-0378">Hydrolase</keyword>
<comment type="similarity">
    <text evidence="1">Belongs to the esterase D family.</text>
</comment>
<keyword evidence="3" id="KW-0802">TPR repeat</keyword>
<protein>
    <recommendedName>
        <fullName evidence="7">Alpha/beta hydrolase</fullName>
    </recommendedName>
</protein>
<evidence type="ECO:0000256" key="2">
    <source>
        <dbReference type="ARBA" id="ARBA00022801"/>
    </source>
</evidence>
<dbReference type="AlphaFoldDB" id="A0A9X1HP15"/>
<keyword evidence="6" id="KW-1185">Reference proteome</keyword>
<accession>A0A9X1HP15</accession>
<name>A0A9X1HP15_9BACT</name>
<proteinExistence type="inferred from homology"/>
<dbReference type="Pfam" id="PF00756">
    <property type="entry name" value="Esterase"/>
    <property type="match status" value="1"/>
</dbReference>
<dbReference type="InterPro" id="IPR019734">
    <property type="entry name" value="TPR_rpt"/>
</dbReference>
<comment type="caution">
    <text evidence="5">The sequence shown here is derived from an EMBL/GenBank/DDBJ whole genome shotgun (WGS) entry which is preliminary data.</text>
</comment>
<dbReference type="InterPro" id="IPR000801">
    <property type="entry name" value="Esterase-like"/>
</dbReference>
<dbReference type="Proteomes" id="UP001139409">
    <property type="component" value="Unassembled WGS sequence"/>
</dbReference>
<dbReference type="InterPro" id="IPR011990">
    <property type="entry name" value="TPR-like_helical_dom_sf"/>
</dbReference>
<evidence type="ECO:0000256" key="1">
    <source>
        <dbReference type="ARBA" id="ARBA00005622"/>
    </source>
</evidence>
<evidence type="ECO:0008006" key="7">
    <source>
        <dbReference type="Google" id="ProtNLM"/>
    </source>
</evidence>
<gene>
    <name evidence="5" type="ORF">LDX50_02540</name>
</gene>
<dbReference type="PROSITE" id="PS50005">
    <property type="entry name" value="TPR"/>
    <property type="match status" value="1"/>
</dbReference>
<dbReference type="SUPFAM" id="SSF48452">
    <property type="entry name" value="TPR-like"/>
    <property type="match status" value="1"/>
</dbReference>
<feature type="signal peptide" evidence="4">
    <location>
        <begin position="1"/>
        <end position="19"/>
    </location>
</feature>
<dbReference type="PANTHER" id="PTHR40841">
    <property type="entry name" value="SIDEROPHORE TRIACETYLFUSARININE C ESTERASE"/>
    <property type="match status" value="1"/>
</dbReference>
<dbReference type="PANTHER" id="PTHR40841:SF2">
    <property type="entry name" value="SIDEROPHORE-DEGRADING ESTERASE (EUROFUNG)"/>
    <property type="match status" value="1"/>
</dbReference>
<dbReference type="SUPFAM" id="SSF53474">
    <property type="entry name" value="alpha/beta-Hydrolases"/>
    <property type="match status" value="1"/>
</dbReference>
<sequence>MKTRILFLLLLIIPAGIQAQDPEEIIIGEKLTVHSNILNEDRKIWISTPESYEGNTNLYPVMYLLDGDGHFHHTTGIVQFLSSNGIMPEMIIVGITNTDRTRDMTPALDEPDSMIARMSPTAGGADNFLAFIRDELMPFINKEYRTAPYKILVGHSLGGLVAAHTLITQPELFNAYIAISPSLWYGNQSLIEPAEKMLTEREELNVSFFMTIGDEGGSMLGGAMKLAALFEEHPISGFEHKFIPMPEESHGSIPHRSTYQGLEFIYNDFQPPLPRTYEEFQASLATEGASGLMNRVSDHYSKLSKKYGYMVSDEATINQLGYIFMQEQRMDDALLAFRMNTEKYPDSANAFDSLGDGYRAAGDSENAIESYKKAVSLAKKSGHPVGAISAVKLAEVKAE</sequence>